<dbReference type="InterPro" id="IPR027329">
    <property type="entry name" value="TPX2_C"/>
</dbReference>
<feature type="domain" description="TPX2 C-terminal" evidence="7">
    <location>
        <begin position="412"/>
        <end position="482"/>
    </location>
</feature>
<evidence type="ECO:0000256" key="1">
    <source>
        <dbReference type="ARBA" id="ARBA00004245"/>
    </source>
</evidence>
<feature type="region of interest" description="Disordered" evidence="6">
    <location>
        <begin position="90"/>
        <end position="127"/>
    </location>
</feature>
<keyword evidence="5" id="KW-0206">Cytoskeleton</keyword>
<feature type="region of interest" description="Disordered" evidence="6">
    <location>
        <begin position="223"/>
        <end position="327"/>
    </location>
</feature>
<accession>A0ABM3ZYB3</accession>
<keyword evidence="8" id="KW-1185">Reference proteome</keyword>
<evidence type="ECO:0000256" key="6">
    <source>
        <dbReference type="SAM" id="MobiDB-lite"/>
    </source>
</evidence>
<dbReference type="Pfam" id="PF06886">
    <property type="entry name" value="TPX2"/>
    <property type="match status" value="1"/>
</dbReference>
<evidence type="ECO:0000313" key="8">
    <source>
        <dbReference type="Proteomes" id="UP001652623"/>
    </source>
</evidence>
<sequence>MGESIVDLQKDAHKMGETNASNSVLEVSVSFGRFENDSLSWEKWSAFSPNKYLEEVGKCATPGSVAKKKAYFEAHYKKIAARKAELLEQEKEMQHDLGRSDDQSGGDLNTFGNGAETDISKDQTFAEEVKQETNLLDEMSETHLDDLKDDDLITIECQSSSVEIEKEELDSKLSSPNTSKPEDAVVVKKMETISNGSQGIKEAPQDLDSGIVCDSKIKEKKVKLDYPNPKESRKANPMNKEGNMARVKKSPVTPLTKTPKNSTVVSKSTPNSSRVYALKSSANRVDNGATPRNKNPSDGETKKVAPKSLHMSLGMGPTNSYSSSPTTARKSFIMEKMGDKDIVKRAFKSFQNNFSQLKSSSEERSALHDQGQVSTKETKLRVSASITPKKENGRSLKTGGLDKRNAKTPSSFGLKSDERAEKRKVVLKKIEEKSNAKEAERTRLQSKSKEEEEAEIKKLRQSLKFKATPMPGFYRGQKVSKSSIDKVKGSRTIRFMNTARKRSVSYSSICKSV</sequence>
<evidence type="ECO:0000313" key="9">
    <source>
        <dbReference type="RefSeq" id="XP_060669468.1"/>
    </source>
</evidence>
<evidence type="ECO:0000313" key="10">
    <source>
        <dbReference type="RefSeq" id="XP_060669469.1"/>
    </source>
</evidence>
<evidence type="ECO:0000256" key="5">
    <source>
        <dbReference type="ARBA" id="ARBA00023212"/>
    </source>
</evidence>
<proteinExistence type="inferred from homology"/>
<dbReference type="Proteomes" id="UP001652623">
    <property type="component" value="Chromosome 12"/>
</dbReference>
<name>A0ABM3ZYB3_ZIZJJ</name>
<feature type="compositionally biased region" description="Basic and acidic residues" evidence="6">
    <location>
        <begin position="90"/>
        <end position="102"/>
    </location>
</feature>
<dbReference type="RefSeq" id="XP_060669468.1">
    <property type="nucleotide sequence ID" value="XM_060813485.1"/>
</dbReference>
<feature type="compositionally biased region" description="Polar residues" evidence="6">
    <location>
        <begin position="317"/>
        <end position="327"/>
    </location>
</feature>
<protein>
    <submittedName>
        <fullName evidence="9 10">Protein WVD2-like 7 isoform X1</fullName>
    </submittedName>
</protein>
<evidence type="ECO:0000313" key="11">
    <source>
        <dbReference type="RefSeq" id="XP_060669470.1"/>
    </source>
</evidence>
<feature type="compositionally biased region" description="Basic and acidic residues" evidence="6">
    <location>
        <begin position="388"/>
        <end position="405"/>
    </location>
</feature>
<evidence type="ECO:0000256" key="3">
    <source>
        <dbReference type="ARBA" id="ARBA00022490"/>
    </source>
</evidence>
<dbReference type="PANTHER" id="PTHR47286:SF2">
    <property type="entry name" value="F3I6.9 PROTEIN"/>
    <property type="match status" value="1"/>
</dbReference>
<reference evidence="9 10" key="1">
    <citation type="submission" date="2025-05" db="UniProtKB">
        <authorList>
            <consortium name="RefSeq"/>
        </authorList>
    </citation>
    <scope>IDENTIFICATION</scope>
    <source>
        <tissue evidence="9 10">Seedling</tissue>
    </source>
</reference>
<dbReference type="RefSeq" id="XP_060669470.1">
    <property type="nucleotide sequence ID" value="XM_060813487.1"/>
</dbReference>
<dbReference type="GeneID" id="107428763"/>
<evidence type="ECO:0000259" key="7">
    <source>
        <dbReference type="Pfam" id="PF06886"/>
    </source>
</evidence>
<dbReference type="PANTHER" id="PTHR47286">
    <property type="entry name" value="F3I6.9 PROTEIN"/>
    <property type="match status" value="1"/>
</dbReference>
<organism evidence="8 9">
    <name type="scientific">Ziziphus jujuba</name>
    <name type="common">Chinese jujube</name>
    <name type="synonym">Ziziphus sativa</name>
    <dbReference type="NCBI Taxonomy" id="326968"/>
    <lineage>
        <taxon>Eukaryota</taxon>
        <taxon>Viridiplantae</taxon>
        <taxon>Streptophyta</taxon>
        <taxon>Embryophyta</taxon>
        <taxon>Tracheophyta</taxon>
        <taxon>Spermatophyta</taxon>
        <taxon>Magnoliopsida</taxon>
        <taxon>eudicotyledons</taxon>
        <taxon>Gunneridae</taxon>
        <taxon>Pentapetalae</taxon>
        <taxon>rosids</taxon>
        <taxon>fabids</taxon>
        <taxon>Rosales</taxon>
        <taxon>Rhamnaceae</taxon>
        <taxon>Paliureae</taxon>
        <taxon>Ziziphus</taxon>
    </lineage>
</organism>
<keyword evidence="4" id="KW-0493">Microtubule</keyword>
<evidence type="ECO:0000256" key="4">
    <source>
        <dbReference type="ARBA" id="ARBA00022701"/>
    </source>
</evidence>
<comment type="subcellular location">
    <subcellularLocation>
        <location evidence="1">Cytoplasm</location>
        <location evidence="1">Cytoskeleton</location>
    </subcellularLocation>
</comment>
<feature type="region of interest" description="Disordered" evidence="6">
    <location>
        <begin position="159"/>
        <end position="185"/>
    </location>
</feature>
<comment type="similarity">
    <text evidence="2">Belongs to the TPX2 family.</text>
</comment>
<feature type="region of interest" description="Disordered" evidence="6">
    <location>
        <begin position="355"/>
        <end position="419"/>
    </location>
</feature>
<feature type="compositionally biased region" description="Basic and acidic residues" evidence="6">
    <location>
        <begin position="223"/>
        <end position="234"/>
    </location>
</feature>
<keyword evidence="3" id="KW-0963">Cytoplasm</keyword>
<dbReference type="RefSeq" id="XP_060669469.1">
    <property type="nucleotide sequence ID" value="XM_060813486.1"/>
</dbReference>
<feature type="compositionally biased region" description="Polar residues" evidence="6">
    <location>
        <begin position="253"/>
        <end position="294"/>
    </location>
</feature>
<gene>
    <name evidence="9 10 11" type="primary">LOC107428763</name>
</gene>
<evidence type="ECO:0000256" key="2">
    <source>
        <dbReference type="ARBA" id="ARBA00005885"/>
    </source>
</evidence>
<feature type="region of interest" description="Disordered" evidence="6">
    <location>
        <begin position="433"/>
        <end position="455"/>
    </location>
</feature>